<sequence length="93" mass="9988">MQPLSIGIIGDFDAANPTHAATNAALQHAAHALSTPIDIAWLSTPPYESEEQIHALKAYHGLWGAPGSPYESRDGAINAIRYAREHDIPFLGT</sequence>
<reference evidence="1 2" key="1">
    <citation type="journal article" date="2014" name="Nature">
        <title>An environmental bacterial taxon with a large and distinct metabolic repertoire.</title>
        <authorList>
            <person name="Wilson M.C."/>
            <person name="Mori T."/>
            <person name="Ruckert C."/>
            <person name="Uria A.R."/>
            <person name="Helf M.J."/>
            <person name="Takada K."/>
            <person name="Gernert C."/>
            <person name="Steffens U.A."/>
            <person name="Heycke N."/>
            <person name="Schmitt S."/>
            <person name="Rinke C."/>
            <person name="Helfrich E.J."/>
            <person name="Brachmann A.O."/>
            <person name="Gurgui C."/>
            <person name="Wakimoto T."/>
            <person name="Kracht M."/>
            <person name="Crusemann M."/>
            <person name="Hentschel U."/>
            <person name="Abe I."/>
            <person name="Matsunaga S."/>
            <person name="Kalinowski J."/>
            <person name="Takeyama H."/>
            <person name="Piel J."/>
        </authorList>
    </citation>
    <scope>NUCLEOTIDE SEQUENCE [LARGE SCALE GENOMIC DNA]</scope>
    <source>
        <strain evidence="2">TSY1</strain>
    </source>
</reference>
<evidence type="ECO:0000313" key="2">
    <source>
        <dbReference type="Proteomes" id="UP000019141"/>
    </source>
</evidence>
<name>W4LV11_ENTF1</name>
<dbReference type="Proteomes" id="UP000019141">
    <property type="component" value="Unassembled WGS sequence"/>
</dbReference>
<dbReference type="InterPro" id="IPR029062">
    <property type="entry name" value="Class_I_gatase-like"/>
</dbReference>
<protein>
    <submittedName>
        <fullName evidence="1">Uncharacterized protein</fullName>
    </submittedName>
</protein>
<keyword evidence="2" id="KW-1185">Reference proteome</keyword>
<dbReference type="SUPFAM" id="SSF52317">
    <property type="entry name" value="Class I glutamine amidotransferase-like"/>
    <property type="match status" value="1"/>
</dbReference>
<dbReference type="EMBL" id="AZHW01000220">
    <property type="protein sequence ID" value="ETX01561.1"/>
    <property type="molecule type" value="Genomic_DNA"/>
</dbReference>
<comment type="caution">
    <text evidence="1">The sequence shown here is derived from an EMBL/GenBank/DDBJ whole genome shotgun (WGS) entry which is preliminary data.</text>
</comment>
<dbReference type="AlphaFoldDB" id="W4LV11"/>
<gene>
    <name evidence="1" type="ORF">ETSY1_06885</name>
</gene>
<proteinExistence type="predicted"/>
<dbReference type="Gene3D" id="3.40.50.880">
    <property type="match status" value="1"/>
</dbReference>
<evidence type="ECO:0000313" key="1">
    <source>
        <dbReference type="EMBL" id="ETX01561.1"/>
    </source>
</evidence>
<accession>W4LV11</accession>
<organism evidence="1 2">
    <name type="scientific">Entotheonella factor</name>
    <dbReference type="NCBI Taxonomy" id="1429438"/>
    <lineage>
        <taxon>Bacteria</taxon>
        <taxon>Pseudomonadati</taxon>
        <taxon>Nitrospinota/Tectimicrobiota group</taxon>
        <taxon>Candidatus Tectimicrobiota</taxon>
        <taxon>Candidatus Entotheonellia</taxon>
        <taxon>Candidatus Entotheonellales</taxon>
        <taxon>Candidatus Entotheonellaceae</taxon>
        <taxon>Candidatus Entotheonella</taxon>
    </lineage>
</organism>
<dbReference type="HOGENOM" id="CLU_164627_0_0_7"/>